<feature type="region of interest" description="Disordered" evidence="1">
    <location>
        <begin position="68"/>
        <end position="88"/>
    </location>
</feature>
<gene>
    <name evidence="2" type="ORF">ACFQ07_23395</name>
</gene>
<organism evidence="2 3">
    <name type="scientific">Actinomadura adrarensis</name>
    <dbReference type="NCBI Taxonomy" id="1819600"/>
    <lineage>
        <taxon>Bacteria</taxon>
        <taxon>Bacillati</taxon>
        <taxon>Actinomycetota</taxon>
        <taxon>Actinomycetes</taxon>
        <taxon>Streptosporangiales</taxon>
        <taxon>Thermomonosporaceae</taxon>
        <taxon>Actinomadura</taxon>
    </lineage>
</organism>
<evidence type="ECO:0000313" key="2">
    <source>
        <dbReference type="EMBL" id="MFD0855204.1"/>
    </source>
</evidence>
<dbReference type="EMBL" id="JBHTIR010003436">
    <property type="protein sequence ID" value="MFD0855204.1"/>
    <property type="molecule type" value="Genomic_DNA"/>
</dbReference>
<evidence type="ECO:0000256" key="1">
    <source>
        <dbReference type="SAM" id="MobiDB-lite"/>
    </source>
</evidence>
<dbReference type="Proteomes" id="UP001597083">
    <property type="component" value="Unassembled WGS sequence"/>
</dbReference>
<keyword evidence="3" id="KW-1185">Reference proteome</keyword>
<name>A0ABW3CMI6_9ACTN</name>
<evidence type="ECO:0000313" key="3">
    <source>
        <dbReference type="Proteomes" id="UP001597083"/>
    </source>
</evidence>
<proteinExistence type="predicted"/>
<sequence>MRPTFADFSVQPAQLANATVEYRRCMFDQNHLSLDAAGAVALTFMVDGDEEIVEATLKVTALVSKLGPSSRTRPAVTSNGTWRNYARS</sequence>
<comment type="caution">
    <text evidence="2">The sequence shown here is derived from an EMBL/GenBank/DDBJ whole genome shotgun (WGS) entry which is preliminary data.</text>
</comment>
<accession>A0ABW3CMI6</accession>
<protein>
    <submittedName>
        <fullName evidence="2">Uncharacterized protein</fullName>
    </submittedName>
</protein>
<reference evidence="3" key="1">
    <citation type="journal article" date="2019" name="Int. J. Syst. Evol. Microbiol.">
        <title>The Global Catalogue of Microorganisms (GCM) 10K type strain sequencing project: providing services to taxonomists for standard genome sequencing and annotation.</title>
        <authorList>
            <consortium name="The Broad Institute Genomics Platform"/>
            <consortium name="The Broad Institute Genome Sequencing Center for Infectious Disease"/>
            <person name="Wu L."/>
            <person name="Ma J."/>
        </authorList>
    </citation>
    <scope>NUCLEOTIDE SEQUENCE [LARGE SCALE GENOMIC DNA]</scope>
    <source>
        <strain evidence="3">JCM 31696</strain>
    </source>
</reference>